<organism evidence="8 9">
    <name type="scientific">Oryza meyeriana var. granulata</name>
    <dbReference type="NCBI Taxonomy" id="110450"/>
    <lineage>
        <taxon>Eukaryota</taxon>
        <taxon>Viridiplantae</taxon>
        <taxon>Streptophyta</taxon>
        <taxon>Embryophyta</taxon>
        <taxon>Tracheophyta</taxon>
        <taxon>Spermatophyta</taxon>
        <taxon>Magnoliopsida</taxon>
        <taxon>Liliopsida</taxon>
        <taxon>Poales</taxon>
        <taxon>Poaceae</taxon>
        <taxon>BOP clade</taxon>
        <taxon>Oryzoideae</taxon>
        <taxon>Oryzeae</taxon>
        <taxon>Oryzinae</taxon>
        <taxon>Oryza</taxon>
        <taxon>Oryza meyeriana</taxon>
    </lineage>
</organism>
<dbReference type="OrthoDB" id="20368at2759"/>
<keyword evidence="5" id="KW-0119">Carbohydrate metabolism</keyword>
<dbReference type="PIRSF" id="PIRSF009360">
    <property type="entry name" value="UCP009360"/>
    <property type="match status" value="1"/>
</dbReference>
<dbReference type="Pfam" id="PF10250">
    <property type="entry name" value="O-FucT"/>
    <property type="match status" value="1"/>
</dbReference>
<evidence type="ECO:0000256" key="7">
    <source>
        <dbReference type="SAM" id="Phobius"/>
    </source>
</evidence>
<evidence type="ECO:0000256" key="1">
    <source>
        <dbReference type="ARBA" id="ARBA00007737"/>
    </source>
</evidence>
<protein>
    <recommendedName>
        <fullName evidence="6">O-fucosyltransferase family protein</fullName>
    </recommendedName>
</protein>
<keyword evidence="7" id="KW-1133">Transmembrane helix</keyword>
<name>A0A6G1C6I5_9ORYZ</name>
<proteinExistence type="inferred from homology"/>
<dbReference type="Proteomes" id="UP000479710">
    <property type="component" value="Unassembled WGS sequence"/>
</dbReference>
<dbReference type="InterPro" id="IPR024709">
    <property type="entry name" value="FucosylTrfase_pln"/>
</dbReference>
<dbReference type="CDD" id="cd11299">
    <property type="entry name" value="O-FucT_plant"/>
    <property type="match status" value="1"/>
</dbReference>
<dbReference type="GO" id="GO:0016757">
    <property type="term" value="F:glycosyltransferase activity"/>
    <property type="evidence" value="ECO:0007669"/>
    <property type="project" value="UniProtKB-KW"/>
</dbReference>
<comment type="similarity">
    <text evidence="1">Belongs to the glycosyltransferase GT106 family.</text>
</comment>
<accession>A0A6G1C6I5</accession>
<dbReference type="GO" id="GO:0006004">
    <property type="term" value="P:fucose metabolic process"/>
    <property type="evidence" value="ECO:0007669"/>
    <property type="project" value="UniProtKB-KW"/>
</dbReference>
<gene>
    <name evidence="8" type="ORF">E2562_016507</name>
</gene>
<evidence type="ECO:0000256" key="4">
    <source>
        <dbReference type="ARBA" id="ARBA00023253"/>
    </source>
</evidence>
<sequence>MPLVVVVEVAVGEASMRGGGGDGGGLKGARRPGRAALAGRWRRVAVMLLALAYAAAMLVVFLGGGRAGLVGVVAGALRRRAPAPTGSVYRSHLVFERLLSEMRASASRPHPLMASHNKKSGKRWAPCISKRMTQSELPPSNGFLIIEANGGLNQQRISICDAVAVASLLNATLVTPAFHLNSVWRDSSKFGDIFDEDHFIGSLRKYIRVVKELPEDVFVKFDHNISSIPNMRTKAFSSESYYLEKVLPKLLELGVVRIAPFSNRLAHSVSRNIQALRCFANYEALRFSESIRMLGKNMVDRMIKRSSLTDGKYVSVHLRFEEDMVAFSCCIYDGGWRENIEMENARERSWRGKFHRPGRVIDPEANRRNGKCPLTPLEVGMMLRGMGFDNTTSLYVASGKIYNAEKYMTPLRQLFPLLQTKDTLTSPEEFAQFKGHSSRLAALDYMVCLQSEDFVTTQGSNFPHFLMGHRRYLYGGNAKTIKPDKRKLVALFDNPNIRWDRFKRHMQDIHRHSELKGYNQVVKY</sequence>
<reference evidence="8 9" key="1">
    <citation type="submission" date="2019-11" db="EMBL/GenBank/DDBJ databases">
        <title>Whole genome sequence of Oryza granulata.</title>
        <authorList>
            <person name="Li W."/>
        </authorList>
    </citation>
    <scope>NUCLEOTIDE SEQUENCE [LARGE SCALE GENOMIC DNA]</scope>
    <source>
        <strain evidence="9">cv. Menghai</strain>
        <tissue evidence="8">Leaf</tissue>
    </source>
</reference>
<dbReference type="InterPro" id="IPR019378">
    <property type="entry name" value="GDP-Fuc_O-FucTrfase"/>
</dbReference>
<feature type="transmembrane region" description="Helical" evidence="7">
    <location>
        <begin position="44"/>
        <end position="64"/>
    </location>
</feature>
<keyword evidence="7" id="KW-0812">Transmembrane</keyword>
<evidence type="ECO:0000313" key="8">
    <source>
        <dbReference type="EMBL" id="KAF0895772.1"/>
    </source>
</evidence>
<evidence type="ECO:0000313" key="9">
    <source>
        <dbReference type="Proteomes" id="UP000479710"/>
    </source>
</evidence>
<keyword evidence="2" id="KW-0328">Glycosyltransferase</keyword>
<comment type="caution">
    <text evidence="8">The sequence shown here is derived from an EMBL/GenBank/DDBJ whole genome shotgun (WGS) entry which is preliminary data.</text>
</comment>
<keyword evidence="4" id="KW-0294">Fucose metabolism</keyword>
<evidence type="ECO:0000256" key="6">
    <source>
        <dbReference type="ARBA" id="ARBA00030350"/>
    </source>
</evidence>
<keyword evidence="7" id="KW-0472">Membrane</keyword>
<keyword evidence="9" id="KW-1185">Reference proteome</keyword>
<dbReference type="AlphaFoldDB" id="A0A6G1C6I5"/>
<dbReference type="PANTHER" id="PTHR31288:SF22">
    <property type="entry name" value="O-FUCOSYLTRANSFERASE 9"/>
    <property type="match status" value="1"/>
</dbReference>
<dbReference type="EMBL" id="SPHZ02000010">
    <property type="protein sequence ID" value="KAF0895772.1"/>
    <property type="molecule type" value="Genomic_DNA"/>
</dbReference>
<evidence type="ECO:0000256" key="5">
    <source>
        <dbReference type="ARBA" id="ARBA00023277"/>
    </source>
</evidence>
<keyword evidence="3" id="KW-0808">Transferase</keyword>
<evidence type="ECO:0000256" key="2">
    <source>
        <dbReference type="ARBA" id="ARBA00022676"/>
    </source>
</evidence>
<evidence type="ECO:0000256" key="3">
    <source>
        <dbReference type="ARBA" id="ARBA00022679"/>
    </source>
</evidence>
<dbReference type="PANTHER" id="PTHR31288">
    <property type="entry name" value="O-FUCOSYLTRANSFERASE FAMILY PROTEIN"/>
    <property type="match status" value="1"/>
</dbReference>